<dbReference type="SMART" id="SM00174">
    <property type="entry name" value="RHO"/>
    <property type="match status" value="1"/>
</dbReference>
<dbReference type="SMART" id="SM00175">
    <property type="entry name" value="RAB"/>
    <property type="match status" value="1"/>
</dbReference>
<keyword evidence="3" id="KW-1185">Reference proteome</keyword>
<dbReference type="Gene3D" id="3.40.50.300">
    <property type="entry name" value="P-loop containing nucleotide triphosphate hydrolases"/>
    <property type="match status" value="1"/>
</dbReference>
<dbReference type="PROSITE" id="PS51421">
    <property type="entry name" value="RAS"/>
    <property type="match status" value="1"/>
</dbReference>
<evidence type="ECO:0000313" key="3">
    <source>
        <dbReference type="Proteomes" id="UP000179807"/>
    </source>
</evidence>
<dbReference type="VEuPathDB" id="TrichDB:TRFO_02474"/>
<organism evidence="2 3">
    <name type="scientific">Tritrichomonas foetus</name>
    <dbReference type="NCBI Taxonomy" id="1144522"/>
    <lineage>
        <taxon>Eukaryota</taxon>
        <taxon>Metamonada</taxon>
        <taxon>Parabasalia</taxon>
        <taxon>Tritrichomonadida</taxon>
        <taxon>Tritrichomonadidae</taxon>
        <taxon>Tritrichomonas</taxon>
    </lineage>
</organism>
<gene>
    <name evidence="2" type="primary">RAB18</name>
    <name evidence="2" type="ORF">TRFO_02474</name>
</gene>
<dbReference type="GO" id="GO:0003924">
    <property type="term" value="F:GTPase activity"/>
    <property type="evidence" value="ECO:0007669"/>
    <property type="project" value="InterPro"/>
</dbReference>
<name>A0A1J4L1R6_9EUKA</name>
<dbReference type="SUPFAM" id="SSF52540">
    <property type="entry name" value="P-loop containing nucleoside triphosphate hydrolases"/>
    <property type="match status" value="1"/>
</dbReference>
<dbReference type="Proteomes" id="UP000179807">
    <property type="component" value="Unassembled WGS sequence"/>
</dbReference>
<protein>
    <submittedName>
        <fullName evidence="2">Ras-related protein Rab-18</fullName>
    </submittedName>
</protein>
<evidence type="ECO:0000313" key="2">
    <source>
        <dbReference type="EMBL" id="OHT17463.1"/>
    </source>
</evidence>
<dbReference type="FunFam" id="3.40.50.300:FF:001204">
    <property type="entry name" value="Small GTP-binding protein, putative"/>
    <property type="match status" value="1"/>
</dbReference>
<keyword evidence="1" id="KW-0547">Nucleotide-binding</keyword>
<dbReference type="RefSeq" id="XP_068370599.1">
    <property type="nucleotide sequence ID" value="XM_068490708.1"/>
</dbReference>
<dbReference type="OrthoDB" id="63533at2759"/>
<dbReference type="CDD" id="cd00154">
    <property type="entry name" value="Rab"/>
    <property type="match status" value="1"/>
</dbReference>
<proteinExistence type="predicted"/>
<dbReference type="SMART" id="SM00176">
    <property type="entry name" value="RAN"/>
    <property type="match status" value="1"/>
</dbReference>
<comment type="caution">
    <text evidence="2">The sequence shown here is derived from an EMBL/GenBank/DDBJ whole genome shotgun (WGS) entry which is preliminary data.</text>
</comment>
<dbReference type="SMART" id="SM00173">
    <property type="entry name" value="RAS"/>
    <property type="match status" value="1"/>
</dbReference>
<evidence type="ECO:0000256" key="1">
    <source>
        <dbReference type="ARBA" id="ARBA00022741"/>
    </source>
</evidence>
<dbReference type="InterPro" id="IPR027417">
    <property type="entry name" value="P-loop_NTPase"/>
</dbReference>
<dbReference type="InterPro" id="IPR001806">
    <property type="entry name" value="Small_GTPase"/>
</dbReference>
<dbReference type="PROSITE" id="PS51419">
    <property type="entry name" value="RAB"/>
    <property type="match status" value="1"/>
</dbReference>
<dbReference type="Pfam" id="PF00071">
    <property type="entry name" value="Ras"/>
    <property type="match status" value="1"/>
</dbReference>
<dbReference type="GO" id="GO:0005525">
    <property type="term" value="F:GTP binding"/>
    <property type="evidence" value="ECO:0007669"/>
    <property type="project" value="InterPro"/>
</dbReference>
<dbReference type="AlphaFoldDB" id="A0A1J4L1R6"/>
<dbReference type="NCBIfam" id="TIGR00231">
    <property type="entry name" value="small_GTP"/>
    <property type="match status" value="1"/>
</dbReference>
<dbReference type="InterPro" id="IPR005225">
    <property type="entry name" value="Small_GTP-bd"/>
</dbReference>
<dbReference type="PRINTS" id="PR00449">
    <property type="entry name" value="RASTRNSFRMNG"/>
</dbReference>
<dbReference type="EMBL" id="MLAK01000002">
    <property type="protein sequence ID" value="OHT17463.1"/>
    <property type="molecule type" value="Genomic_DNA"/>
</dbReference>
<reference evidence="2" key="1">
    <citation type="submission" date="2016-10" db="EMBL/GenBank/DDBJ databases">
        <authorList>
            <person name="Benchimol M."/>
            <person name="Almeida L.G."/>
            <person name="Vasconcelos A.T."/>
            <person name="Perreira-Neves A."/>
            <person name="Rosa I.A."/>
            <person name="Tasca T."/>
            <person name="Bogo M.R."/>
            <person name="de Souza W."/>
        </authorList>
    </citation>
    <scope>NUCLEOTIDE SEQUENCE [LARGE SCALE GENOMIC DNA]</scope>
    <source>
        <strain evidence="2">K</strain>
    </source>
</reference>
<sequence>MLEPAAPRVIFIGDSGVGKTSLIYRAKYKKFNDGTTPTIGAGITKMETVQNGVNIEYQLWDTAGQEIYRSVVPMYFKGVCGAVLVFSLEDRNSFVNLQSWIDELSKHTELPIPYVVVGNKIDSENQTVTRAEARKWASDRNSFIIFTSAFSSENVDILMEHIVSNFVYPPNFDEAFAKIQNKSEKSSCC</sequence>
<accession>A0A1J4L1R6</accession>
<dbReference type="PANTHER" id="PTHR47978">
    <property type="match status" value="1"/>
</dbReference>
<dbReference type="GeneID" id="94825412"/>